<dbReference type="AlphaFoldDB" id="A0A0A8K8N7"/>
<dbReference type="EMBL" id="LC043073">
    <property type="protein sequence ID" value="BAQ18867.1"/>
    <property type="molecule type" value="Genomic_DNA"/>
</dbReference>
<dbReference type="InterPro" id="IPR019776">
    <property type="entry name" value="Flagellar_basal_body_rod_CS"/>
</dbReference>
<dbReference type="NCBIfam" id="TIGR01396">
    <property type="entry name" value="FlgB"/>
    <property type="match status" value="1"/>
</dbReference>
<evidence type="ECO:0000256" key="7">
    <source>
        <dbReference type="PIRNR" id="PIRNR002889"/>
    </source>
</evidence>
<dbReference type="PROSITE" id="PS00588">
    <property type="entry name" value="FLAGELLA_BB_ROD"/>
    <property type="match status" value="1"/>
</dbReference>
<evidence type="ECO:0000256" key="4">
    <source>
        <dbReference type="ARBA" id="ARBA00023143"/>
    </source>
</evidence>
<comment type="similarity">
    <text evidence="2 7">Belongs to the flagella basal body rod proteins family.</text>
</comment>
<evidence type="ECO:0000256" key="1">
    <source>
        <dbReference type="ARBA" id="ARBA00004117"/>
    </source>
</evidence>
<dbReference type="InterPro" id="IPR006300">
    <property type="entry name" value="FlgB"/>
</dbReference>
<reference evidence="9" key="1">
    <citation type="submission" date="2015-04" db="EMBL/GenBank/DDBJ databases">
        <title>Formation of a single polar flagellum by lateral and polar bacterial flagellar gene sets.</title>
        <authorList>
            <person name="Maruyama Y."/>
            <person name="Kobayashi M."/>
            <person name="Murata K."/>
            <person name="Hashimoto W."/>
        </authorList>
    </citation>
    <scope>NUCLEOTIDE SEQUENCE</scope>
    <source>
        <strain evidence="9">A1</strain>
    </source>
</reference>
<evidence type="ECO:0000256" key="3">
    <source>
        <dbReference type="ARBA" id="ARBA00014376"/>
    </source>
</evidence>
<protein>
    <recommendedName>
        <fullName evidence="3 7">Flagellar basal body rod protein FlgB</fullName>
    </recommendedName>
</protein>
<keyword evidence="9" id="KW-0966">Cell projection</keyword>
<keyword evidence="9" id="KW-0282">Flagellum</keyword>
<evidence type="ECO:0000256" key="2">
    <source>
        <dbReference type="ARBA" id="ARBA00009677"/>
    </source>
</evidence>
<evidence type="ECO:0000313" key="9">
    <source>
        <dbReference type="EMBL" id="BAQ18867.1"/>
    </source>
</evidence>
<feature type="domain" description="Flagellar basal body rod protein N-terminal" evidence="8">
    <location>
        <begin position="36"/>
        <end position="66"/>
    </location>
</feature>
<dbReference type="Pfam" id="PF00460">
    <property type="entry name" value="Flg_bb_rod"/>
    <property type="match status" value="1"/>
</dbReference>
<proteinExistence type="inferred from homology"/>
<sequence length="160" mass="17679">MLARKLHYVRRKVAMCDMGGRRAWGEMNMNRLDDALRFQQTALNLRAKRQELLASNIANADTPNYKARDIDFASTLGRALQGQTQPLQMATTSAAHIGGTAAGADPNVMYRTETQSSLDGNTVDMDVERANFTENATQYEANVTFINNLFKTMGQAVSGQ</sequence>
<name>A0A0A8K8N7_9SPHN</name>
<dbReference type="PANTHER" id="PTHR30435:SF12">
    <property type="entry name" value="FLAGELLAR BASAL BODY ROD PROTEIN FLGB"/>
    <property type="match status" value="1"/>
</dbReference>
<dbReference type="PANTHER" id="PTHR30435">
    <property type="entry name" value="FLAGELLAR PROTEIN"/>
    <property type="match status" value="1"/>
</dbReference>
<comment type="subunit">
    <text evidence="6">The basal body constitutes a major portion of the flagellar organelle and consists of a number of rings mounted on a central rod. In Gram-negative bacteria, at least four rings, L, P, S and M are present, whereas Gram-positive bacteria lack the L and P rings. The rod consists of about 26 subunits of FlgG in the distal portion, and FlgB, FlgC and FlgF build up the proximal portion of the rod with about 6 subunits each. Rod assembly occurs by export via the flagellum-specific pathway of its constituent proteins and by their incorporation into the rod structure in the probable order of FlgB, FlgC, FlgF and FlgG. Another protein, FliE, also assembles onto the stable rod structure.</text>
</comment>
<comment type="subcellular location">
    <subcellularLocation>
        <location evidence="1 7">Bacterial flagellum basal body</location>
    </subcellularLocation>
</comment>
<dbReference type="GO" id="GO:0071973">
    <property type="term" value="P:bacterial-type flagellum-dependent cell motility"/>
    <property type="evidence" value="ECO:0007669"/>
    <property type="project" value="InterPro"/>
</dbReference>
<dbReference type="PIRSF" id="PIRSF002889">
    <property type="entry name" value="Rod_FlgB"/>
    <property type="match status" value="1"/>
</dbReference>
<evidence type="ECO:0000256" key="5">
    <source>
        <dbReference type="ARBA" id="ARBA00024934"/>
    </source>
</evidence>
<evidence type="ECO:0000259" key="8">
    <source>
        <dbReference type="Pfam" id="PF00460"/>
    </source>
</evidence>
<keyword evidence="4 7" id="KW-0975">Bacterial flagellum</keyword>
<dbReference type="GO" id="GO:0030694">
    <property type="term" value="C:bacterial-type flagellum basal body, rod"/>
    <property type="evidence" value="ECO:0007669"/>
    <property type="project" value="InterPro"/>
</dbReference>
<dbReference type="InterPro" id="IPR001444">
    <property type="entry name" value="Flag_bb_rod_N"/>
</dbReference>
<organism evidence="9">
    <name type="scientific">Sphingomonas sp. A1</name>
    <dbReference type="NCBI Taxonomy" id="90322"/>
    <lineage>
        <taxon>Bacteria</taxon>
        <taxon>Pseudomonadati</taxon>
        <taxon>Pseudomonadota</taxon>
        <taxon>Alphaproteobacteria</taxon>
        <taxon>Sphingomonadales</taxon>
        <taxon>Sphingomonadaceae</taxon>
        <taxon>Sphingomonas</taxon>
    </lineage>
</organism>
<evidence type="ECO:0000256" key="6">
    <source>
        <dbReference type="ARBA" id="ARBA00026072"/>
    </source>
</evidence>
<gene>
    <name evidence="9" type="primary">flgB</name>
</gene>
<comment type="function">
    <text evidence="5 7">Structural component of flagellum, the bacterial motility apparatus. Part of the rod structure of flagellar basal body.</text>
</comment>
<keyword evidence="9" id="KW-0969">Cilium</keyword>
<accession>A0A0A8K8N7</accession>